<evidence type="ECO:0000256" key="4">
    <source>
        <dbReference type="ARBA" id="ARBA00023163"/>
    </source>
</evidence>
<name>A0A8E1WMK0_9HYPH</name>
<evidence type="ECO:0000259" key="5">
    <source>
        <dbReference type="PROSITE" id="PS50931"/>
    </source>
</evidence>
<evidence type="ECO:0000256" key="1">
    <source>
        <dbReference type="ARBA" id="ARBA00009437"/>
    </source>
</evidence>
<feature type="domain" description="HTH lysR-type" evidence="5">
    <location>
        <begin position="1"/>
        <end position="58"/>
    </location>
</feature>
<protein>
    <submittedName>
        <fullName evidence="6">DNA-binding transcriptional LysR family regulator</fullName>
    </submittedName>
</protein>
<comment type="similarity">
    <text evidence="1">Belongs to the LysR transcriptional regulatory family.</text>
</comment>
<gene>
    <name evidence="6" type="ORF">HNQ96_006279</name>
</gene>
<dbReference type="GO" id="GO:0003677">
    <property type="term" value="F:DNA binding"/>
    <property type="evidence" value="ECO:0007669"/>
    <property type="project" value="UniProtKB-KW"/>
</dbReference>
<evidence type="ECO:0000313" key="7">
    <source>
        <dbReference type="Proteomes" id="UP000532373"/>
    </source>
</evidence>
<dbReference type="PROSITE" id="PS50931">
    <property type="entry name" value="HTH_LYSR"/>
    <property type="match status" value="1"/>
</dbReference>
<accession>A0A8E1WMK0</accession>
<evidence type="ECO:0000313" key="6">
    <source>
        <dbReference type="EMBL" id="MBB6470381.1"/>
    </source>
</evidence>
<dbReference type="SUPFAM" id="SSF46785">
    <property type="entry name" value="Winged helix' DNA-binding domain"/>
    <property type="match status" value="1"/>
</dbReference>
<dbReference type="InterPro" id="IPR000847">
    <property type="entry name" value="LysR_HTH_N"/>
</dbReference>
<dbReference type="Proteomes" id="UP000532373">
    <property type="component" value="Unassembled WGS sequence"/>
</dbReference>
<dbReference type="Pfam" id="PF03466">
    <property type="entry name" value="LysR_substrate"/>
    <property type="match status" value="1"/>
</dbReference>
<keyword evidence="4" id="KW-0804">Transcription</keyword>
<dbReference type="FunFam" id="1.10.10.10:FF:000001">
    <property type="entry name" value="LysR family transcriptional regulator"/>
    <property type="match status" value="1"/>
</dbReference>
<dbReference type="CDD" id="cd05466">
    <property type="entry name" value="PBP2_LTTR_substrate"/>
    <property type="match status" value="1"/>
</dbReference>
<dbReference type="PANTHER" id="PTHR30346">
    <property type="entry name" value="TRANSCRIPTIONAL DUAL REGULATOR HCAR-RELATED"/>
    <property type="match status" value="1"/>
</dbReference>
<dbReference type="Gene3D" id="3.40.190.10">
    <property type="entry name" value="Periplasmic binding protein-like II"/>
    <property type="match status" value="2"/>
</dbReference>
<dbReference type="InterPro" id="IPR036388">
    <property type="entry name" value="WH-like_DNA-bd_sf"/>
</dbReference>
<dbReference type="PRINTS" id="PR00039">
    <property type="entry name" value="HTHLYSR"/>
</dbReference>
<dbReference type="EMBL" id="JACHGI010000029">
    <property type="protein sequence ID" value="MBB6470381.1"/>
    <property type="molecule type" value="Genomic_DNA"/>
</dbReference>
<dbReference type="Pfam" id="PF00126">
    <property type="entry name" value="HTH_1"/>
    <property type="match status" value="1"/>
</dbReference>
<dbReference type="SUPFAM" id="SSF53850">
    <property type="entry name" value="Periplasmic binding protein-like II"/>
    <property type="match status" value="1"/>
</dbReference>
<dbReference type="Gene3D" id="1.10.10.10">
    <property type="entry name" value="Winged helix-like DNA-binding domain superfamily/Winged helix DNA-binding domain"/>
    <property type="match status" value="1"/>
</dbReference>
<proteinExistence type="inferred from homology"/>
<comment type="caution">
    <text evidence="6">The sequence shown here is derived from an EMBL/GenBank/DDBJ whole genome shotgun (WGS) entry which is preliminary data.</text>
</comment>
<dbReference type="GO" id="GO:0003700">
    <property type="term" value="F:DNA-binding transcription factor activity"/>
    <property type="evidence" value="ECO:0007669"/>
    <property type="project" value="InterPro"/>
</dbReference>
<sequence>MEMSQVRYVLAAIETLNFTKAAAKCNVSQPALTKAIKTLEDELGASLFHREGKRVLLSEFGRSLLPHLQHIIQEAEATRTLADNFRLLDQVPIRLGIMSTIGHMKLSRFLARFQKEFRGVDLEVSEGKVGDLKSRLENGELDLAVLNPLDGLGDSFRVQELYKERYVVIFPPDHRLSAFNVIRLSDLSDEPYVDRLSCEMRDMVMNVCRENDVKLYARFRSEREDWVQSMVLARIGFAFMPEYSVTLPELMQRPLVEPSVTRTISLVTVPGRQFSPATAAMVRAAHKYDWPG</sequence>
<keyword evidence="3 6" id="KW-0238">DNA-binding</keyword>
<dbReference type="PANTHER" id="PTHR30346:SF28">
    <property type="entry name" value="HTH-TYPE TRANSCRIPTIONAL REGULATOR CYNR"/>
    <property type="match status" value="1"/>
</dbReference>
<dbReference type="AlphaFoldDB" id="A0A8E1WMK0"/>
<reference evidence="6 7" key="1">
    <citation type="submission" date="2020-08" db="EMBL/GenBank/DDBJ databases">
        <title>Genomic Encyclopedia of Type Strains, Phase IV (KMG-IV): sequencing the most valuable type-strain genomes for metagenomic binning, comparative biology and taxonomic classification.</title>
        <authorList>
            <person name="Goeker M."/>
        </authorList>
    </citation>
    <scope>NUCLEOTIDE SEQUENCE [LARGE SCALE GENOMIC DNA]</scope>
    <source>
        <strain evidence="6 7">DSM 17454</strain>
    </source>
</reference>
<evidence type="ECO:0000256" key="2">
    <source>
        <dbReference type="ARBA" id="ARBA00023015"/>
    </source>
</evidence>
<dbReference type="InterPro" id="IPR005119">
    <property type="entry name" value="LysR_subst-bd"/>
</dbReference>
<dbReference type="InterPro" id="IPR036390">
    <property type="entry name" value="WH_DNA-bd_sf"/>
</dbReference>
<keyword evidence="2" id="KW-0805">Transcription regulation</keyword>
<dbReference type="GO" id="GO:0032993">
    <property type="term" value="C:protein-DNA complex"/>
    <property type="evidence" value="ECO:0007669"/>
    <property type="project" value="TreeGrafter"/>
</dbReference>
<organism evidence="6 7">
    <name type="scientific">Aminobacter carboxidus</name>
    <dbReference type="NCBI Taxonomy" id="376165"/>
    <lineage>
        <taxon>Bacteria</taxon>
        <taxon>Pseudomonadati</taxon>
        <taxon>Pseudomonadota</taxon>
        <taxon>Alphaproteobacteria</taxon>
        <taxon>Hyphomicrobiales</taxon>
        <taxon>Phyllobacteriaceae</taxon>
        <taxon>Aminobacter</taxon>
    </lineage>
</organism>
<evidence type="ECO:0000256" key="3">
    <source>
        <dbReference type="ARBA" id="ARBA00023125"/>
    </source>
</evidence>